<dbReference type="RefSeq" id="WP_184434220.1">
    <property type="nucleotide sequence ID" value="NZ_JACIGI010000012.1"/>
</dbReference>
<dbReference type="Proteomes" id="UP000555728">
    <property type="component" value="Unassembled WGS sequence"/>
</dbReference>
<dbReference type="AlphaFoldDB" id="A0A7W6RZM6"/>
<dbReference type="PROSITE" id="PS50077">
    <property type="entry name" value="HEAT_REPEAT"/>
    <property type="match status" value="1"/>
</dbReference>
<dbReference type="EMBL" id="JACIGI010000012">
    <property type="protein sequence ID" value="MBB4286016.1"/>
    <property type="molecule type" value="Genomic_DNA"/>
</dbReference>
<gene>
    <name evidence="1" type="ORF">GGD88_001741</name>
</gene>
<accession>A0A7W6RZM6</accession>
<evidence type="ECO:0000313" key="1">
    <source>
        <dbReference type="EMBL" id="MBB4286016.1"/>
    </source>
</evidence>
<dbReference type="InterPro" id="IPR011989">
    <property type="entry name" value="ARM-like"/>
</dbReference>
<dbReference type="SUPFAM" id="SSF48371">
    <property type="entry name" value="ARM repeat"/>
    <property type="match status" value="1"/>
</dbReference>
<keyword evidence="2" id="KW-1185">Reference proteome</keyword>
<dbReference type="Gene3D" id="1.25.10.10">
    <property type="entry name" value="Leucine-rich Repeat Variant"/>
    <property type="match status" value="1"/>
</dbReference>
<dbReference type="InterPro" id="IPR019285">
    <property type="entry name" value="DUF2336"/>
</dbReference>
<name>A0A7W6RZM6_9PROT</name>
<reference evidence="1 2" key="1">
    <citation type="submission" date="2020-08" db="EMBL/GenBank/DDBJ databases">
        <title>Genome sequencing of Purple Non-Sulfur Bacteria from various extreme environments.</title>
        <authorList>
            <person name="Mayer M."/>
        </authorList>
    </citation>
    <scope>NUCLEOTIDE SEQUENCE [LARGE SCALE GENOMIC DNA]</scope>
    <source>
        <strain evidence="1 2">JA135</strain>
    </source>
</reference>
<dbReference type="Pfam" id="PF10098">
    <property type="entry name" value="DUF2336"/>
    <property type="match status" value="1"/>
</dbReference>
<sequence length="443" mass="47399">MTELLRRLFDEADERPLSYEESRSLAAHADVTVRRTLARRTDVRPEVLYYLAEDADAGVRRNIADNVAAPLKAYLLLTEDSDPDVRLTLVQRITALAPGLSEDEKDRVRQHVHTALGRLARDQIPKVRALLSEAVKDLAAAPPEVIKRLARDAEVAVAAPVLTFSPVLSDGDLLDIIHDGPTSGHLSAIARRSAGLAAPVSDALVATDDTAAIADLLANRGAQIREETLDALIDRAATVPEWHAPLVHRPSLPADAGRRLALYVSDTLVQALMLRRDLTPGDALAVAAEVRRRLSKGWDPEMLMDYGPDWREALRAAHARARQDIAEGVPGEALLHAAMASNERTEAIAALAAMAGIDPLAAAATVRAASPKGIISVAWKAGVSAAVAAELQRWLGAIPPQEVLGPDPEGGGYPLAEAEMDWQVTMFCDTEAESGAVDQETGA</sequence>
<proteinExistence type="predicted"/>
<dbReference type="InterPro" id="IPR016024">
    <property type="entry name" value="ARM-type_fold"/>
</dbReference>
<protein>
    <submittedName>
        <fullName evidence="1">Uncharacterized protein (DUF2336 family)</fullName>
    </submittedName>
</protein>
<evidence type="ECO:0000313" key="2">
    <source>
        <dbReference type="Proteomes" id="UP000555728"/>
    </source>
</evidence>
<organism evidence="1 2">
    <name type="scientific">Roseospira goensis</name>
    <dbReference type="NCBI Taxonomy" id="391922"/>
    <lineage>
        <taxon>Bacteria</taxon>
        <taxon>Pseudomonadati</taxon>
        <taxon>Pseudomonadota</taxon>
        <taxon>Alphaproteobacteria</taxon>
        <taxon>Rhodospirillales</taxon>
        <taxon>Rhodospirillaceae</taxon>
        <taxon>Roseospira</taxon>
    </lineage>
</organism>
<dbReference type="InterPro" id="IPR021133">
    <property type="entry name" value="HEAT_type_2"/>
</dbReference>
<comment type="caution">
    <text evidence="1">The sequence shown here is derived from an EMBL/GenBank/DDBJ whole genome shotgun (WGS) entry which is preliminary data.</text>
</comment>